<dbReference type="AlphaFoldDB" id="A0AAD5VQG3"/>
<keyword evidence="2" id="KW-1185">Reference proteome</keyword>
<organism evidence="1 2">
    <name type="scientific">Leucocoprinus birnbaumii</name>
    <dbReference type="NCBI Taxonomy" id="56174"/>
    <lineage>
        <taxon>Eukaryota</taxon>
        <taxon>Fungi</taxon>
        <taxon>Dikarya</taxon>
        <taxon>Basidiomycota</taxon>
        <taxon>Agaricomycotina</taxon>
        <taxon>Agaricomycetes</taxon>
        <taxon>Agaricomycetidae</taxon>
        <taxon>Agaricales</taxon>
        <taxon>Agaricineae</taxon>
        <taxon>Agaricaceae</taxon>
        <taxon>Leucocoprinus</taxon>
    </lineage>
</organism>
<evidence type="ECO:0000313" key="2">
    <source>
        <dbReference type="Proteomes" id="UP001213000"/>
    </source>
</evidence>
<gene>
    <name evidence="1" type="ORF">NP233_g6854</name>
</gene>
<protein>
    <submittedName>
        <fullName evidence="1">Uncharacterized protein</fullName>
    </submittedName>
</protein>
<comment type="caution">
    <text evidence="1">The sequence shown here is derived from an EMBL/GenBank/DDBJ whole genome shotgun (WGS) entry which is preliminary data.</text>
</comment>
<dbReference type="EMBL" id="JANIEX010000469">
    <property type="protein sequence ID" value="KAJ3566663.1"/>
    <property type="molecule type" value="Genomic_DNA"/>
</dbReference>
<sequence>MMPLPTPPLYSDFPLVSHSVAEFNERAMGAKARNQADFIQLTLSGEYVEGGETLQVFVDANRNQVEDDELIEVERDIDSCLGISNQILLDCALSVWTIPPPFYALKNSIHLTRGMLYKGSHYDVPYQYIPNFEVGKFGDRCQVNVFFPRLWTPDHNKYSEPWKVSEENRALWYERAFRPAIAALLGDHIASEWPPTFATEKLRAAKKKRGVKHEWSTRIIPREAVRHLADTIRRELT</sequence>
<reference evidence="1" key="1">
    <citation type="submission" date="2022-07" db="EMBL/GenBank/DDBJ databases">
        <title>Genome Sequence of Leucocoprinus birnbaumii.</title>
        <authorList>
            <person name="Buettner E."/>
        </authorList>
    </citation>
    <scope>NUCLEOTIDE SEQUENCE</scope>
    <source>
        <strain evidence="1">VT141</strain>
    </source>
</reference>
<name>A0AAD5VQG3_9AGAR</name>
<proteinExistence type="predicted"/>
<accession>A0AAD5VQG3</accession>
<dbReference type="Proteomes" id="UP001213000">
    <property type="component" value="Unassembled WGS sequence"/>
</dbReference>
<evidence type="ECO:0000313" key="1">
    <source>
        <dbReference type="EMBL" id="KAJ3566663.1"/>
    </source>
</evidence>